<sequence length="413" mass="43484">MWQYLRNILAREQLTSTDSSRQAQLKRKSSKGVAASAALLSSAIAALGTPVASGVAANPLSRPVAGSASGLAVEWAMLGAQHPVSGAANLREWFGRVGVSAGSDVASVKLADQRVTNGARSTLSGAAPLNMPAAGSGVYAGPIKRESRMTWTPVGLPADLAAQLARILAGQLDTTRPAQADDYYRIVYESVASNQGVTRRRVTALEMRFAGRTYRAVWFVARGQATGDYYSFDGQRLAAEPFAMPLNYVRVSSPFGYRIHPVTGERVLHTGVDLTAARGTPVVAAAAGTVQFVGVDSGYGKHVVVRHARGYTTCYAHLSAFASRLRVGTQVSEGQPLGAVGQTGVATGPHLHFEVRLNNQPTDPLKLTNRFSAVPLTASQRAAFDHVASVARNQLAGLSADIRTVSNAPVAAH</sequence>
<dbReference type="EMBL" id="FSRU01000001">
    <property type="protein sequence ID" value="SIO13382.1"/>
    <property type="molecule type" value="Genomic_DNA"/>
</dbReference>
<dbReference type="SUPFAM" id="SSF51261">
    <property type="entry name" value="Duplicated hybrid motif"/>
    <property type="match status" value="1"/>
</dbReference>
<evidence type="ECO:0000313" key="3">
    <source>
        <dbReference type="EMBL" id="SIO13382.1"/>
    </source>
</evidence>
<organism evidence="3 4">
    <name type="scientific">Paraburkholderia phenazinium</name>
    <dbReference type="NCBI Taxonomy" id="60549"/>
    <lineage>
        <taxon>Bacteria</taxon>
        <taxon>Pseudomonadati</taxon>
        <taxon>Pseudomonadota</taxon>
        <taxon>Betaproteobacteria</taxon>
        <taxon>Burkholderiales</taxon>
        <taxon>Burkholderiaceae</taxon>
        <taxon>Paraburkholderia</taxon>
    </lineage>
</organism>
<protein>
    <submittedName>
        <fullName evidence="3">Murein DD-endopeptidase MepM and murein hydrolase activator NlpD, contain LysM domain</fullName>
    </submittedName>
</protein>
<keyword evidence="4" id="KW-1185">Reference proteome</keyword>
<dbReference type="RefSeq" id="WP_253190013.1">
    <property type="nucleotide sequence ID" value="NZ_FSRU01000001.1"/>
</dbReference>
<gene>
    <name evidence="3" type="ORF">SAMN05444165_1095</name>
</gene>
<dbReference type="CDD" id="cd12797">
    <property type="entry name" value="M23_peptidase"/>
    <property type="match status" value="1"/>
</dbReference>
<keyword evidence="1" id="KW-0732">Signal</keyword>
<dbReference type="PANTHER" id="PTHR21666:SF289">
    <property type="entry name" value="L-ALA--D-GLU ENDOPEPTIDASE"/>
    <property type="match status" value="1"/>
</dbReference>
<dbReference type="GO" id="GO:0004222">
    <property type="term" value="F:metalloendopeptidase activity"/>
    <property type="evidence" value="ECO:0007669"/>
    <property type="project" value="TreeGrafter"/>
</dbReference>
<evidence type="ECO:0000313" key="4">
    <source>
        <dbReference type="Proteomes" id="UP000185151"/>
    </source>
</evidence>
<dbReference type="Proteomes" id="UP000185151">
    <property type="component" value="Unassembled WGS sequence"/>
</dbReference>
<accession>A0A1N6H110</accession>
<evidence type="ECO:0000256" key="1">
    <source>
        <dbReference type="ARBA" id="ARBA00022729"/>
    </source>
</evidence>
<dbReference type="InterPro" id="IPR050570">
    <property type="entry name" value="Cell_wall_metabolism_enzyme"/>
</dbReference>
<proteinExistence type="predicted"/>
<dbReference type="PANTHER" id="PTHR21666">
    <property type="entry name" value="PEPTIDASE-RELATED"/>
    <property type="match status" value="1"/>
</dbReference>
<dbReference type="AlphaFoldDB" id="A0A1N6H110"/>
<dbReference type="Gene3D" id="3.10.450.350">
    <property type="match status" value="1"/>
</dbReference>
<name>A0A1N6H110_9BURK</name>
<dbReference type="InterPro" id="IPR011055">
    <property type="entry name" value="Dup_hybrid_motif"/>
</dbReference>
<feature type="domain" description="M23ase beta-sheet core" evidence="2">
    <location>
        <begin position="269"/>
        <end position="364"/>
    </location>
</feature>
<dbReference type="InterPro" id="IPR016047">
    <property type="entry name" value="M23ase_b-sheet_dom"/>
</dbReference>
<dbReference type="Pfam" id="PF01551">
    <property type="entry name" value="Peptidase_M23"/>
    <property type="match status" value="1"/>
</dbReference>
<dbReference type="Gene3D" id="2.70.70.10">
    <property type="entry name" value="Glucose Permease (Domain IIA)"/>
    <property type="match status" value="1"/>
</dbReference>
<keyword evidence="3" id="KW-0378">Hydrolase</keyword>
<reference evidence="3 4" key="1">
    <citation type="submission" date="2016-11" db="EMBL/GenBank/DDBJ databases">
        <authorList>
            <person name="Jaros S."/>
            <person name="Januszkiewicz K."/>
            <person name="Wedrychowicz H."/>
        </authorList>
    </citation>
    <scope>NUCLEOTIDE SEQUENCE [LARGE SCALE GENOMIC DNA]</scope>
    <source>
        <strain evidence="3 4">GAS95</strain>
    </source>
</reference>
<evidence type="ECO:0000259" key="2">
    <source>
        <dbReference type="Pfam" id="PF01551"/>
    </source>
</evidence>